<gene>
    <name evidence="2" type="ORF">GCM10009655_11910</name>
</gene>
<accession>A0ABP4G587</accession>
<feature type="transmembrane region" description="Helical" evidence="1">
    <location>
        <begin position="48"/>
        <end position="71"/>
    </location>
</feature>
<dbReference type="Proteomes" id="UP001500943">
    <property type="component" value="Unassembled WGS sequence"/>
</dbReference>
<evidence type="ECO:0000313" key="2">
    <source>
        <dbReference type="EMBL" id="GAA1214237.1"/>
    </source>
</evidence>
<sequence>MGNPGVYSSPTEGWAFVPFLGAVLAFAVVVLAILYWMAGPGLRIKAALFTTAALVISAGSVLGLFSAAASFEQRDNAAFGKHAIEVQAWAEREYDVMLTRDDVADLVDGRSVSVESRGVPVEVRLRPIPNGPGVYLVHLGGAPLQ</sequence>
<keyword evidence="1" id="KW-0472">Membrane</keyword>
<keyword evidence="1" id="KW-1133">Transmembrane helix</keyword>
<name>A0ABP4G587_9MICO</name>
<protein>
    <submittedName>
        <fullName evidence="2">Uncharacterized protein</fullName>
    </submittedName>
</protein>
<proteinExistence type="predicted"/>
<reference evidence="3" key="1">
    <citation type="journal article" date="2019" name="Int. J. Syst. Evol. Microbiol.">
        <title>The Global Catalogue of Microorganisms (GCM) 10K type strain sequencing project: providing services to taxonomists for standard genome sequencing and annotation.</title>
        <authorList>
            <consortium name="The Broad Institute Genomics Platform"/>
            <consortium name="The Broad Institute Genome Sequencing Center for Infectious Disease"/>
            <person name="Wu L."/>
            <person name="Ma J."/>
        </authorList>
    </citation>
    <scope>NUCLEOTIDE SEQUENCE [LARGE SCALE GENOMIC DNA]</scope>
    <source>
        <strain evidence="3">JCM 12762</strain>
    </source>
</reference>
<comment type="caution">
    <text evidence="2">The sequence shown here is derived from an EMBL/GenBank/DDBJ whole genome shotgun (WGS) entry which is preliminary data.</text>
</comment>
<evidence type="ECO:0000256" key="1">
    <source>
        <dbReference type="SAM" id="Phobius"/>
    </source>
</evidence>
<feature type="transmembrane region" description="Helical" evidence="1">
    <location>
        <begin position="15"/>
        <end position="36"/>
    </location>
</feature>
<keyword evidence="1" id="KW-0812">Transmembrane</keyword>
<keyword evidence="3" id="KW-1185">Reference proteome</keyword>
<organism evidence="2 3">
    <name type="scientific">Rhodoglobus aureus</name>
    <dbReference type="NCBI Taxonomy" id="191497"/>
    <lineage>
        <taxon>Bacteria</taxon>
        <taxon>Bacillati</taxon>
        <taxon>Actinomycetota</taxon>
        <taxon>Actinomycetes</taxon>
        <taxon>Micrococcales</taxon>
        <taxon>Microbacteriaceae</taxon>
        <taxon>Rhodoglobus</taxon>
    </lineage>
</organism>
<dbReference type="EMBL" id="BAAAKW010000022">
    <property type="protein sequence ID" value="GAA1214237.1"/>
    <property type="molecule type" value="Genomic_DNA"/>
</dbReference>
<dbReference type="RefSeq" id="WP_343924092.1">
    <property type="nucleotide sequence ID" value="NZ_BAAAKW010000022.1"/>
</dbReference>
<evidence type="ECO:0000313" key="3">
    <source>
        <dbReference type="Proteomes" id="UP001500943"/>
    </source>
</evidence>